<dbReference type="Gramene" id="OMO79127">
    <property type="protein sequence ID" value="OMO79127"/>
    <property type="gene ID" value="CCACVL1_13893"/>
</dbReference>
<name>A0A1R3I966_COCAP</name>
<dbReference type="EMBL" id="AWWV01010464">
    <property type="protein sequence ID" value="OMO79127.1"/>
    <property type="molecule type" value="Genomic_DNA"/>
</dbReference>
<comment type="caution">
    <text evidence="1">The sequence shown here is derived from an EMBL/GenBank/DDBJ whole genome shotgun (WGS) entry which is preliminary data.</text>
</comment>
<reference evidence="1 2" key="1">
    <citation type="submission" date="2013-09" db="EMBL/GenBank/DDBJ databases">
        <title>Corchorus capsularis genome sequencing.</title>
        <authorList>
            <person name="Alam M."/>
            <person name="Haque M.S."/>
            <person name="Islam M.S."/>
            <person name="Emdad E.M."/>
            <person name="Islam M.M."/>
            <person name="Ahmed B."/>
            <person name="Halim A."/>
            <person name="Hossen Q.M.M."/>
            <person name="Hossain M.Z."/>
            <person name="Ahmed R."/>
            <person name="Khan M.M."/>
            <person name="Islam R."/>
            <person name="Rashid M.M."/>
            <person name="Khan S.A."/>
            <person name="Rahman M.S."/>
            <person name="Alam M."/>
        </authorList>
    </citation>
    <scope>NUCLEOTIDE SEQUENCE [LARGE SCALE GENOMIC DNA]</scope>
    <source>
        <strain evidence="2">cv. CVL-1</strain>
        <tissue evidence="1">Whole seedling</tissue>
    </source>
</reference>
<proteinExistence type="predicted"/>
<protein>
    <submittedName>
        <fullName evidence="1">Uncharacterized protein</fullName>
    </submittedName>
</protein>
<evidence type="ECO:0000313" key="2">
    <source>
        <dbReference type="Proteomes" id="UP000188268"/>
    </source>
</evidence>
<dbReference type="AlphaFoldDB" id="A0A1R3I966"/>
<organism evidence="1 2">
    <name type="scientific">Corchorus capsularis</name>
    <name type="common">Jute</name>
    <dbReference type="NCBI Taxonomy" id="210143"/>
    <lineage>
        <taxon>Eukaryota</taxon>
        <taxon>Viridiplantae</taxon>
        <taxon>Streptophyta</taxon>
        <taxon>Embryophyta</taxon>
        <taxon>Tracheophyta</taxon>
        <taxon>Spermatophyta</taxon>
        <taxon>Magnoliopsida</taxon>
        <taxon>eudicotyledons</taxon>
        <taxon>Gunneridae</taxon>
        <taxon>Pentapetalae</taxon>
        <taxon>rosids</taxon>
        <taxon>malvids</taxon>
        <taxon>Malvales</taxon>
        <taxon>Malvaceae</taxon>
        <taxon>Grewioideae</taxon>
        <taxon>Apeibeae</taxon>
        <taxon>Corchorus</taxon>
    </lineage>
</organism>
<sequence length="153" mass="16882">MEIRNCLFSSCKSLEKFKKTRAEEAGRLGEGVVINDDHLWVKIIGIHKRLCYGLGNLITEMVVFRTRSQSSQSTSTMDTDQSSLKEEVVELNQLIQQQNKTQELILAALQSGGITLQAGSIPVGLGESVSQPQQVPLPDQQANEDVELVVEVD</sequence>
<keyword evidence="2" id="KW-1185">Reference proteome</keyword>
<gene>
    <name evidence="1" type="ORF">CCACVL1_13893</name>
</gene>
<evidence type="ECO:0000313" key="1">
    <source>
        <dbReference type="EMBL" id="OMO79127.1"/>
    </source>
</evidence>
<accession>A0A1R3I966</accession>
<dbReference type="Proteomes" id="UP000188268">
    <property type="component" value="Unassembled WGS sequence"/>
</dbReference>